<dbReference type="InterPro" id="IPR052117">
    <property type="entry name" value="Cas10/Csm1_subtype-III-A"/>
</dbReference>
<dbReference type="PROSITE" id="PS50887">
    <property type="entry name" value="GGDEF"/>
    <property type="match status" value="1"/>
</dbReference>
<dbReference type="GO" id="GO:0004519">
    <property type="term" value="F:endonuclease activity"/>
    <property type="evidence" value="ECO:0007669"/>
    <property type="project" value="UniProtKB-KW"/>
</dbReference>
<dbReference type="Pfam" id="PF18211">
    <property type="entry name" value="Csm1_B"/>
    <property type="match status" value="1"/>
</dbReference>
<dbReference type="Pfam" id="PF22335">
    <property type="entry name" value="Cas10-Cmr2_palm2"/>
    <property type="match status" value="1"/>
</dbReference>
<keyword evidence="7" id="KW-0378">Hydrolase</keyword>
<dbReference type="PANTHER" id="PTHR36528:SF1">
    <property type="entry name" value="CRISPR SYSTEM SINGLE-STRAND-SPECIFIC DEOXYRIBONUCLEASE CAS10_CSM1 (SUBTYPE III-A)"/>
    <property type="match status" value="1"/>
</dbReference>
<reference evidence="14 15" key="1">
    <citation type="submission" date="2007-10" db="EMBL/GenBank/DDBJ databases">
        <title>Complete sequence of Desulfococcus oleovorans Hxd3.</title>
        <authorList>
            <consortium name="US DOE Joint Genome Institute"/>
            <person name="Copeland A."/>
            <person name="Lucas S."/>
            <person name="Lapidus A."/>
            <person name="Barry K."/>
            <person name="Glavina del Rio T."/>
            <person name="Dalin E."/>
            <person name="Tice H."/>
            <person name="Pitluck S."/>
            <person name="Kiss H."/>
            <person name="Brettin T."/>
            <person name="Bruce D."/>
            <person name="Detter J.C."/>
            <person name="Han C."/>
            <person name="Schmutz J."/>
            <person name="Larimer F."/>
            <person name="Land M."/>
            <person name="Hauser L."/>
            <person name="Kyrpides N."/>
            <person name="Kim E."/>
            <person name="Wawrik B."/>
            <person name="Richardson P."/>
        </authorList>
    </citation>
    <scope>NUCLEOTIDE SEQUENCE [LARGE SCALE GENOMIC DNA]</scope>
    <source>
        <strain evidence="15">DSM 6200 / JCM 39069 / Hxd3</strain>
    </source>
</reference>
<gene>
    <name evidence="14" type="ordered locus">Dole_0744</name>
</gene>
<dbReference type="GO" id="GO:0051607">
    <property type="term" value="P:defense response to virus"/>
    <property type="evidence" value="ECO:0007669"/>
    <property type="project" value="UniProtKB-KW"/>
</dbReference>
<keyword evidence="4" id="KW-0540">Nuclease</keyword>
<organism evidence="14 15">
    <name type="scientific">Desulfosudis oleivorans (strain DSM 6200 / JCM 39069 / Hxd3)</name>
    <name type="common">Desulfococcus oleovorans</name>
    <dbReference type="NCBI Taxonomy" id="96561"/>
    <lineage>
        <taxon>Bacteria</taxon>
        <taxon>Pseudomonadati</taxon>
        <taxon>Thermodesulfobacteriota</taxon>
        <taxon>Desulfobacteria</taxon>
        <taxon>Desulfobacterales</taxon>
        <taxon>Desulfosudaceae</taxon>
        <taxon>Desulfosudis</taxon>
    </lineage>
</organism>
<comment type="similarity">
    <text evidence="1">Belongs to the CRISPR-associated Cas10/Csm1 family.</text>
</comment>
<keyword evidence="6" id="KW-0255">Endonuclease</keyword>
<dbReference type="NCBIfam" id="TIGR02578">
    <property type="entry name" value="cas_TM1811_Csm1"/>
    <property type="match status" value="1"/>
</dbReference>
<dbReference type="RefSeq" id="WP_012174172.1">
    <property type="nucleotide sequence ID" value="NC_009943.1"/>
</dbReference>
<evidence type="ECO:0000256" key="10">
    <source>
        <dbReference type="ARBA" id="ARBA00023118"/>
    </source>
</evidence>
<dbReference type="GO" id="GO:0016740">
    <property type="term" value="F:transferase activity"/>
    <property type="evidence" value="ECO:0007669"/>
    <property type="project" value="UniProtKB-KW"/>
</dbReference>
<dbReference type="OrthoDB" id="9768769at2"/>
<proteinExistence type="inferred from homology"/>
<evidence type="ECO:0000256" key="1">
    <source>
        <dbReference type="ARBA" id="ARBA00005700"/>
    </source>
</evidence>
<dbReference type="STRING" id="96561.Dole_0744"/>
<evidence type="ECO:0000256" key="12">
    <source>
        <dbReference type="SAM" id="MobiDB-lite"/>
    </source>
</evidence>
<keyword evidence="3" id="KW-0808">Transferase</keyword>
<accession>A8ZV93</accession>
<evidence type="ECO:0000256" key="3">
    <source>
        <dbReference type="ARBA" id="ARBA00022679"/>
    </source>
</evidence>
<evidence type="ECO:0000256" key="11">
    <source>
        <dbReference type="ARBA" id="ARBA00032922"/>
    </source>
</evidence>
<sequence length="845" mass="95747">MAYSIYEVIFGALLHDVGKMCQRAYGSMKAVPWVTYDMESTLCPKNKHQAYTHKHVLFTNAFFDWIEQRKISFPDGTVLKHVADAASFHHAPDKAPEKAMAWMIALADRYSSGMDRREKDEEEEETSSRETYRRLPLQSVFDEIVIDPKRPAPTKNAYTLSVLNPHAPAALIPLPWTGESPSLPENYKAVTELWIQEFQKIKDMPELSPRLFEEVLLGLLERHTWAIPSSTMDIPDISLFDHSRTTAAIAACLYRYHEEKGELENPEAVKNESLPKFQFIAGDLSGLQSTLFTLESQGVKGVSKILRARSFMLSAITEAAALETLETFSLPLSCIIQQAGGRFLILAPVTPDMEQRMESLQRDIDQWLLENYTGSLAFHLAASPCFPGQSFKSNGLHGIMADLALAVENAKHRSLGACQQGVIKREFRYDKACSTCGVRLAEDHSEDEYRCRTCQKEFELGRRLTSANHLVWEKGETEDKNAIPVLGLHLFLLKQEPTGVRPDTAVSIRRLKPESDKAPWAWRILANHIPRFSDERDLQDPKYDGVPKEDNQYFHGMPKTFAHIGAEAKEFSHEDNDYRGKPFLGLLKADVDFLGYVFSYGLKREDQQKSRFTLSRLAQLSRMMDLYFTGYLQGVIKNDFPDTYTIYAGGDDLLLIGPWRQMHHLAKRMRESFGAYTGNNPNLTISAGLSLLHANYPVNRAVGEAEELLERAKQHDPETKDRICPYTGAPMIWPQFSQTLDSAQWIHDRMQGKQKVGTGFVYQILTLAGDAEEVAKGDVSKAGWRAKLAYHLARNVPGKKDEKARSIAEWLKRLGLDNMFHTVANEPGITGWRLPITIALYRNRK</sequence>
<name>A8ZV93_DESOH</name>
<evidence type="ECO:0000256" key="5">
    <source>
        <dbReference type="ARBA" id="ARBA00022741"/>
    </source>
</evidence>
<dbReference type="Proteomes" id="UP000008561">
    <property type="component" value="Chromosome"/>
</dbReference>
<dbReference type="InterPro" id="IPR041062">
    <property type="entry name" value="Csm1_B"/>
</dbReference>
<dbReference type="KEGG" id="dol:Dole_0744"/>
<evidence type="ECO:0000256" key="2">
    <source>
        <dbReference type="ARBA" id="ARBA00014333"/>
    </source>
</evidence>
<keyword evidence="5" id="KW-0547">Nucleotide-binding</keyword>
<dbReference type="InterPro" id="IPR054767">
    <property type="entry name" value="Cas10-Cmr2_palm2"/>
</dbReference>
<dbReference type="PANTHER" id="PTHR36528">
    <property type="entry name" value="CRISPR SYSTEM SINGLE-STRAND-SPECIFIC DEOXYRIBONUCLEASE CAS10/CSM1 (SUBTYPE III-A)"/>
    <property type="match status" value="1"/>
</dbReference>
<keyword evidence="9" id="KW-0067">ATP-binding</keyword>
<dbReference type="InterPro" id="IPR043128">
    <property type="entry name" value="Rev_trsase/Diguanyl_cyclase"/>
</dbReference>
<keyword evidence="15" id="KW-1185">Reference proteome</keyword>
<keyword evidence="8" id="KW-0269">Exonuclease</keyword>
<dbReference type="GO" id="GO:0005524">
    <property type="term" value="F:ATP binding"/>
    <property type="evidence" value="ECO:0007669"/>
    <property type="project" value="UniProtKB-KW"/>
</dbReference>
<dbReference type="eggNOG" id="COG1353">
    <property type="taxonomic scope" value="Bacteria"/>
</dbReference>
<dbReference type="Gene3D" id="3.30.70.270">
    <property type="match status" value="1"/>
</dbReference>
<dbReference type="EMBL" id="CP000859">
    <property type="protein sequence ID" value="ABW66554.1"/>
    <property type="molecule type" value="Genomic_DNA"/>
</dbReference>
<feature type="region of interest" description="Disordered" evidence="12">
    <location>
        <begin position="113"/>
        <end position="132"/>
    </location>
</feature>
<keyword evidence="10" id="KW-0051">Antiviral defense</keyword>
<evidence type="ECO:0000256" key="4">
    <source>
        <dbReference type="ARBA" id="ARBA00022722"/>
    </source>
</evidence>
<dbReference type="HOGENOM" id="CLU_017487_0_0_7"/>
<evidence type="ECO:0000256" key="9">
    <source>
        <dbReference type="ARBA" id="ARBA00022840"/>
    </source>
</evidence>
<evidence type="ECO:0000313" key="15">
    <source>
        <dbReference type="Proteomes" id="UP000008561"/>
    </source>
</evidence>
<evidence type="ECO:0000256" key="8">
    <source>
        <dbReference type="ARBA" id="ARBA00022839"/>
    </source>
</evidence>
<evidence type="ECO:0000256" key="7">
    <source>
        <dbReference type="ARBA" id="ARBA00022801"/>
    </source>
</evidence>
<evidence type="ECO:0000259" key="13">
    <source>
        <dbReference type="PROSITE" id="PS50887"/>
    </source>
</evidence>
<evidence type="ECO:0000313" key="14">
    <source>
        <dbReference type="EMBL" id="ABW66554.1"/>
    </source>
</evidence>
<feature type="domain" description="GGDEF" evidence="13">
    <location>
        <begin position="582"/>
        <end position="728"/>
    </location>
</feature>
<evidence type="ECO:0000256" key="6">
    <source>
        <dbReference type="ARBA" id="ARBA00022759"/>
    </source>
</evidence>
<protein>
    <recommendedName>
        <fullName evidence="2">CRISPR system single-strand-specific deoxyribonuclease Cas10/Csm1 (subtype III-A)</fullName>
    </recommendedName>
    <alternativeName>
        <fullName evidence="11">Cyclic oligoadenylate synthase</fullName>
    </alternativeName>
</protein>
<dbReference type="InterPro" id="IPR013408">
    <property type="entry name" value="Cas10/Csm1"/>
</dbReference>
<dbReference type="InterPro" id="IPR000160">
    <property type="entry name" value="GGDEF_dom"/>
</dbReference>
<dbReference type="GO" id="GO:0004527">
    <property type="term" value="F:exonuclease activity"/>
    <property type="evidence" value="ECO:0007669"/>
    <property type="project" value="UniProtKB-KW"/>
</dbReference>
<dbReference type="AlphaFoldDB" id="A8ZV93"/>